<feature type="transmembrane region" description="Helical" evidence="5">
    <location>
        <begin position="78"/>
        <end position="104"/>
    </location>
</feature>
<reference evidence="7" key="1">
    <citation type="submission" date="2023-03" db="EMBL/GenBank/DDBJ databases">
        <title>Chitinimonas shenzhenensis gen. nov., sp. nov., a novel member of family Burkholderiaceae isolated from activated sludge collected in Shen Zhen, China.</title>
        <authorList>
            <person name="Wang X."/>
        </authorList>
    </citation>
    <scope>NUCLEOTIDE SEQUENCE</scope>
    <source>
        <strain evidence="7">DQS-5</strain>
    </source>
</reference>
<organism evidence="7 8">
    <name type="scientific">Parachitinimonas caeni</name>
    <dbReference type="NCBI Taxonomy" id="3031301"/>
    <lineage>
        <taxon>Bacteria</taxon>
        <taxon>Pseudomonadati</taxon>
        <taxon>Pseudomonadota</taxon>
        <taxon>Betaproteobacteria</taxon>
        <taxon>Neisseriales</taxon>
        <taxon>Chitinibacteraceae</taxon>
        <taxon>Parachitinimonas</taxon>
    </lineage>
</organism>
<dbReference type="InterPro" id="IPR017664">
    <property type="entry name" value="AminoethylPonate_ABC_perm-1"/>
</dbReference>
<proteinExistence type="inferred from homology"/>
<sequence length="570" mass="60601">MKALRFWLEAGEAAVPLWSPDQRVARGLGWLAAIGLTLFIALPLLAILLQAVIDSESGQLSLAPVQAVLASPGFLDSLLGSLTVSLATVALVLPTALVFAFALTRSRMPGRGLFKLLALSPLLAPSLMPGISLVYLFGNQGLLKSWLGDASIYGPIGIVLGEAFYTFPHALLILLTALAVADARLYEAAETLGASRLRRLLTVTLPNARYGLISAGLVVFTLAMTDFGVAKVIGGQYKVLALEAYKQVIGQQNFGKGAVIGLMLLLPAVLSLLVERWVAGSRSASLGGRSVAFHPPENRWRDGALWLFCGGVLIGLLALLGVAMAASFIKLWPYSLELTLAHYDFDQMDGGGWQAFRNSVQMAAWTALVGTLGVFGVAYLLEKMPLPPLARQICRTLALLPMAVPGLVLGLGYIFCFNHPANPLHGLYGSLAILVLATVAHFYTTAHLTISTALRQLDGEIEAVSATLCRPFWVTVWRVTLPICLPALFDVARFFFVSALTTVSCVIFLYTPDTVLAGVAVLNMDDAGETAGAAAMATLIVATALLASLLLSAAGSLLNRRAQAWRGQPH</sequence>
<protein>
    <submittedName>
        <fullName evidence="7">2-aminoethylphosphonate ABC transporter permease subunit</fullName>
    </submittedName>
</protein>
<dbReference type="PANTHER" id="PTHR43496:SF1">
    <property type="entry name" value="POLYGALACTURONAN_RHAMNOGALACTURONAN TRANSPORT SYSTEM PERMEASE PROTEIN YTEP"/>
    <property type="match status" value="1"/>
</dbReference>
<dbReference type="PANTHER" id="PTHR43496">
    <property type="entry name" value="PROTEIN LPLB"/>
    <property type="match status" value="1"/>
</dbReference>
<keyword evidence="3 5" id="KW-1133">Transmembrane helix</keyword>
<evidence type="ECO:0000256" key="3">
    <source>
        <dbReference type="ARBA" id="ARBA00022989"/>
    </source>
</evidence>
<evidence type="ECO:0000256" key="2">
    <source>
        <dbReference type="ARBA" id="ARBA00022692"/>
    </source>
</evidence>
<gene>
    <name evidence="7" type="ORF">PZA18_16195</name>
</gene>
<feature type="transmembrane region" description="Helical" evidence="5">
    <location>
        <begin position="393"/>
        <end position="415"/>
    </location>
</feature>
<dbReference type="Proteomes" id="UP001172778">
    <property type="component" value="Unassembled WGS sequence"/>
</dbReference>
<dbReference type="RefSeq" id="WP_284101906.1">
    <property type="nucleotide sequence ID" value="NZ_JARRAF010000021.1"/>
</dbReference>
<feature type="transmembrane region" description="Helical" evidence="5">
    <location>
        <begin position="427"/>
        <end position="446"/>
    </location>
</feature>
<evidence type="ECO:0000259" key="6">
    <source>
        <dbReference type="PROSITE" id="PS50928"/>
    </source>
</evidence>
<comment type="caution">
    <text evidence="7">The sequence shown here is derived from an EMBL/GenBank/DDBJ whole genome shotgun (WGS) entry which is preliminary data.</text>
</comment>
<feature type="domain" description="ABC transmembrane type-1" evidence="6">
    <location>
        <begin position="78"/>
        <end position="275"/>
    </location>
</feature>
<feature type="transmembrane region" description="Helical" evidence="5">
    <location>
        <begin position="362"/>
        <end position="381"/>
    </location>
</feature>
<feature type="transmembrane region" description="Helical" evidence="5">
    <location>
        <begin position="210"/>
        <end position="234"/>
    </location>
</feature>
<accession>A0ABT7DZW0</accession>
<keyword evidence="5" id="KW-0813">Transport</keyword>
<dbReference type="InterPro" id="IPR035906">
    <property type="entry name" value="MetI-like_sf"/>
</dbReference>
<dbReference type="PROSITE" id="PS50928">
    <property type="entry name" value="ABC_TM1"/>
    <property type="match status" value="2"/>
</dbReference>
<evidence type="ECO:0000256" key="4">
    <source>
        <dbReference type="ARBA" id="ARBA00023136"/>
    </source>
</evidence>
<evidence type="ECO:0000313" key="7">
    <source>
        <dbReference type="EMBL" id="MDK2125596.1"/>
    </source>
</evidence>
<dbReference type="Pfam" id="PF00528">
    <property type="entry name" value="BPD_transp_1"/>
    <property type="match status" value="1"/>
</dbReference>
<name>A0ABT7DZW0_9NEIS</name>
<evidence type="ECO:0000256" key="5">
    <source>
        <dbReference type="RuleBase" id="RU363032"/>
    </source>
</evidence>
<evidence type="ECO:0000256" key="1">
    <source>
        <dbReference type="ARBA" id="ARBA00004651"/>
    </source>
</evidence>
<dbReference type="InterPro" id="IPR000515">
    <property type="entry name" value="MetI-like"/>
</dbReference>
<evidence type="ECO:0000313" key="8">
    <source>
        <dbReference type="Proteomes" id="UP001172778"/>
    </source>
</evidence>
<dbReference type="Gene3D" id="1.10.3720.10">
    <property type="entry name" value="MetI-like"/>
    <property type="match status" value="2"/>
</dbReference>
<comment type="similarity">
    <text evidence="5">Belongs to the binding-protein-dependent transport system permease family.</text>
</comment>
<dbReference type="SUPFAM" id="SSF161098">
    <property type="entry name" value="MetI-like"/>
    <property type="match status" value="2"/>
</dbReference>
<dbReference type="CDD" id="cd06261">
    <property type="entry name" value="TM_PBP2"/>
    <property type="match status" value="2"/>
</dbReference>
<feature type="domain" description="ABC transmembrane type-1" evidence="6">
    <location>
        <begin position="356"/>
        <end position="551"/>
    </location>
</feature>
<keyword evidence="4 5" id="KW-0472">Membrane</keyword>
<comment type="subcellular location">
    <subcellularLocation>
        <location evidence="1 5">Cell membrane</location>
        <topology evidence="1 5">Multi-pass membrane protein</topology>
    </subcellularLocation>
</comment>
<feature type="transmembrane region" description="Helical" evidence="5">
    <location>
        <begin position="304"/>
        <end position="329"/>
    </location>
</feature>
<feature type="transmembrane region" description="Helical" evidence="5">
    <location>
        <begin position="116"/>
        <end position="137"/>
    </location>
</feature>
<feature type="transmembrane region" description="Helical" evidence="5">
    <location>
        <begin position="491"/>
        <end position="511"/>
    </location>
</feature>
<feature type="transmembrane region" description="Helical" evidence="5">
    <location>
        <begin position="254"/>
        <end position="274"/>
    </location>
</feature>
<keyword evidence="8" id="KW-1185">Reference proteome</keyword>
<keyword evidence="2 5" id="KW-0812">Transmembrane</keyword>
<dbReference type="EMBL" id="JARRAF010000021">
    <property type="protein sequence ID" value="MDK2125596.1"/>
    <property type="molecule type" value="Genomic_DNA"/>
</dbReference>
<feature type="transmembrane region" description="Helical" evidence="5">
    <location>
        <begin position="531"/>
        <end position="558"/>
    </location>
</feature>
<dbReference type="NCBIfam" id="TIGR03262">
    <property type="entry name" value="PhnU2"/>
    <property type="match status" value="1"/>
</dbReference>
<feature type="transmembrane region" description="Helical" evidence="5">
    <location>
        <begin position="28"/>
        <end position="53"/>
    </location>
</feature>